<dbReference type="SUPFAM" id="SSF55486">
    <property type="entry name" value="Metalloproteases ('zincins'), catalytic domain"/>
    <property type="match status" value="1"/>
</dbReference>
<dbReference type="RefSeq" id="WP_379313673.1">
    <property type="nucleotide sequence ID" value="NZ_JBHUKY010000091.1"/>
</dbReference>
<reference evidence="3" key="1">
    <citation type="journal article" date="2019" name="Int. J. Syst. Evol. Microbiol.">
        <title>The Global Catalogue of Microorganisms (GCM) 10K type strain sequencing project: providing services to taxonomists for standard genome sequencing and annotation.</title>
        <authorList>
            <consortium name="The Broad Institute Genomics Platform"/>
            <consortium name="The Broad Institute Genome Sequencing Center for Infectious Disease"/>
            <person name="Wu L."/>
            <person name="Ma J."/>
        </authorList>
    </citation>
    <scope>NUCLEOTIDE SEQUENCE [LARGE SCALE GENOMIC DNA]</scope>
    <source>
        <strain evidence="3">CCM 8725</strain>
    </source>
</reference>
<organism evidence="2 3">
    <name type="scientific">Paenibacillus rhizoplanae</name>
    <dbReference type="NCBI Taxonomy" id="1917181"/>
    <lineage>
        <taxon>Bacteria</taxon>
        <taxon>Bacillati</taxon>
        <taxon>Bacillota</taxon>
        <taxon>Bacilli</taxon>
        <taxon>Bacillales</taxon>
        <taxon>Paenibacillaceae</taxon>
        <taxon>Paenibacillus</taxon>
    </lineage>
</organism>
<comment type="caution">
    <text evidence="2">The sequence shown here is derived from an EMBL/GenBank/DDBJ whole genome shotgun (WGS) entry which is preliminary data.</text>
</comment>
<keyword evidence="1" id="KW-0732">Signal</keyword>
<dbReference type="EMBL" id="JBHUKY010000091">
    <property type="protein sequence ID" value="MFD2414194.1"/>
    <property type="molecule type" value="Genomic_DNA"/>
</dbReference>
<name>A0ABW5FI87_9BACL</name>
<keyword evidence="3" id="KW-1185">Reference proteome</keyword>
<dbReference type="Gene3D" id="3.40.390.10">
    <property type="entry name" value="Collagenase (Catalytic Domain)"/>
    <property type="match status" value="1"/>
</dbReference>
<sequence>MRIRRKALAILLIALSTSTVPIFSFTASAHEIYYTGSSTNATAIPIKWNNFSNGKAYLKINGDNLSSEYSSAYSTASFLWSTYSQKVTTSQVSFGASTLDIASTTKAYWDQRFGIVGTGILGITDSKSTDGYIINSSNVQNSSKKVSYSQIFMTPYTSMYNSSNLNNHKIATITHEIGHALGLGHPNEYYYPTNVESIMRTGGDYEGYYVPRTHDINDLTNKY</sequence>
<evidence type="ECO:0000313" key="2">
    <source>
        <dbReference type="EMBL" id="MFD2414194.1"/>
    </source>
</evidence>
<gene>
    <name evidence="2" type="ORF">ACFSX3_30510</name>
</gene>
<feature type="signal peptide" evidence="1">
    <location>
        <begin position="1"/>
        <end position="29"/>
    </location>
</feature>
<feature type="chain" id="PRO_5046244137" description="Matrixin" evidence="1">
    <location>
        <begin position="30"/>
        <end position="223"/>
    </location>
</feature>
<protein>
    <recommendedName>
        <fullName evidence="4">Matrixin</fullName>
    </recommendedName>
</protein>
<proteinExistence type="predicted"/>
<dbReference type="Proteomes" id="UP001597448">
    <property type="component" value="Unassembled WGS sequence"/>
</dbReference>
<evidence type="ECO:0000313" key="3">
    <source>
        <dbReference type="Proteomes" id="UP001597448"/>
    </source>
</evidence>
<evidence type="ECO:0008006" key="4">
    <source>
        <dbReference type="Google" id="ProtNLM"/>
    </source>
</evidence>
<evidence type="ECO:0000256" key="1">
    <source>
        <dbReference type="SAM" id="SignalP"/>
    </source>
</evidence>
<accession>A0ABW5FI87</accession>
<dbReference type="InterPro" id="IPR024079">
    <property type="entry name" value="MetalloPept_cat_dom_sf"/>
</dbReference>